<dbReference type="Proteomes" id="UP000315395">
    <property type="component" value="Chromosome"/>
</dbReference>
<dbReference type="EMBL" id="CP041616">
    <property type="protein sequence ID" value="QDO86979.1"/>
    <property type="molecule type" value="Genomic_DNA"/>
</dbReference>
<feature type="transmembrane region" description="Helical" evidence="2">
    <location>
        <begin position="350"/>
        <end position="371"/>
    </location>
</feature>
<dbReference type="CDD" id="cd00761">
    <property type="entry name" value="Glyco_tranf_GTA_type"/>
    <property type="match status" value="1"/>
</dbReference>
<reference evidence="4 5" key="1">
    <citation type="submission" date="2019-07" db="EMBL/GenBank/DDBJ databases">
        <title>complete genome sequencing of Ornithinimicrobium sp. H23M54.</title>
        <authorList>
            <person name="Bae J.-W."/>
            <person name="Lee S.-Y."/>
        </authorList>
    </citation>
    <scope>NUCLEOTIDE SEQUENCE [LARGE SCALE GENOMIC DNA]</scope>
    <source>
        <strain evidence="4 5">H23M54</strain>
    </source>
</reference>
<keyword evidence="2" id="KW-0812">Transmembrane</keyword>
<dbReference type="InterPro" id="IPR001173">
    <property type="entry name" value="Glyco_trans_2-like"/>
</dbReference>
<dbReference type="Pfam" id="PF00535">
    <property type="entry name" value="Glycos_transf_2"/>
    <property type="match status" value="1"/>
</dbReference>
<dbReference type="PANTHER" id="PTHR43685:SF2">
    <property type="entry name" value="GLYCOSYLTRANSFERASE 2-LIKE DOMAIN-CONTAINING PROTEIN"/>
    <property type="match status" value="1"/>
</dbReference>
<accession>A0A516G631</accession>
<proteinExistence type="predicted"/>
<dbReference type="InterPro" id="IPR029044">
    <property type="entry name" value="Nucleotide-diphossugar_trans"/>
</dbReference>
<dbReference type="PANTHER" id="PTHR43685">
    <property type="entry name" value="GLYCOSYLTRANSFERASE"/>
    <property type="match status" value="1"/>
</dbReference>
<dbReference type="Gene3D" id="3.90.550.10">
    <property type="entry name" value="Spore Coat Polysaccharide Biosynthesis Protein SpsA, Chain A"/>
    <property type="match status" value="1"/>
</dbReference>
<dbReference type="OrthoDB" id="8549922at2"/>
<feature type="region of interest" description="Disordered" evidence="1">
    <location>
        <begin position="1"/>
        <end position="21"/>
    </location>
</feature>
<evidence type="ECO:0000259" key="3">
    <source>
        <dbReference type="Pfam" id="PF00535"/>
    </source>
</evidence>
<protein>
    <submittedName>
        <fullName evidence="4">Glycosyltransferase family 2 protein</fullName>
    </submittedName>
</protein>
<keyword evidence="4" id="KW-0808">Transferase</keyword>
<dbReference type="AlphaFoldDB" id="A0A516G631"/>
<dbReference type="SUPFAM" id="SSF53448">
    <property type="entry name" value="Nucleotide-diphospho-sugar transferases"/>
    <property type="match status" value="1"/>
</dbReference>
<organism evidence="4 5">
    <name type="scientific">Ornithinimicrobium ciconiae</name>
    <dbReference type="NCBI Taxonomy" id="2594265"/>
    <lineage>
        <taxon>Bacteria</taxon>
        <taxon>Bacillati</taxon>
        <taxon>Actinomycetota</taxon>
        <taxon>Actinomycetes</taxon>
        <taxon>Micrococcales</taxon>
        <taxon>Ornithinimicrobiaceae</taxon>
        <taxon>Ornithinimicrobium</taxon>
    </lineage>
</organism>
<keyword evidence="2" id="KW-0472">Membrane</keyword>
<name>A0A516G631_9MICO</name>
<dbReference type="GO" id="GO:0016740">
    <property type="term" value="F:transferase activity"/>
    <property type="evidence" value="ECO:0007669"/>
    <property type="project" value="UniProtKB-KW"/>
</dbReference>
<dbReference type="KEGG" id="orz:FNH13_00485"/>
<feature type="domain" description="Glycosyltransferase 2-like" evidence="3">
    <location>
        <begin position="48"/>
        <end position="173"/>
    </location>
</feature>
<evidence type="ECO:0000256" key="1">
    <source>
        <dbReference type="SAM" id="MobiDB-lite"/>
    </source>
</evidence>
<keyword evidence="2" id="KW-1133">Transmembrane helix</keyword>
<evidence type="ECO:0000313" key="4">
    <source>
        <dbReference type="EMBL" id="QDO86979.1"/>
    </source>
</evidence>
<gene>
    <name evidence="4" type="ORF">FNH13_00485</name>
</gene>
<evidence type="ECO:0000256" key="2">
    <source>
        <dbReference type="SAM" id="Phobius"/>
    </source>
</evidence>
<keyword evidence="5" id="KW-1185">Reference proteome</keyword>
<sequence>MPVPGPLPRTSFGLPTRSAAAPTVLVRRSPPGRRCCMSDDPPGAPRVSAILPLHDPGPGLRSTIAALLATLSAEDELVVVDDASGDGTADLLRDTDWQGLPVQVVRLPERAGVAAARNHGLTRARGEMVWFVDWDDRWDPAIVGRLYAARLASGAPVVGCGADLVDTRGRRREQLGEVTGPTLLTGGEIGIAILDGRIRGYLWNKLFAREVLGESPFPPRRTRSDFAGSAELMARQPTVYLIPDLMFHHVQRPGSLTTVQHPSLETLRESQRIGERVAAVALAHPDGPADPTAVAAALHEFRHREWHVAVAGTAMRAHHDPQDRAEWLRIARDGLQLRAAVRLFPRDRELALRVAVLAALGAHYPLAYRAVLRVRPWVRRVTGRGRA</sequence>
<evidence type="ECO:0000313" key="5">
    <source>
        <dbReference type="Proteomes" id="UP000315395"/>
    </source>
</evidence>
<dbReference type="InterPro" id="IPR050834">
    <property type="entry name" value="Glycosyltransf_2"/>
</dbReference>